<dbReference type="AlphaFoldDB" id="A0A4Y4EZ44"/>
<dbReference type="InterPro" id="IPR037873">
    <property type="entry name" value="BamE-like"/>
</dbReference>
<evidence type="ECO:0000256" key="2">
    <source>
        <dbReference type="ARBA" id="ARBA00022729"/>
    </source>
</evidence>
<dbReference type="InterPro" id="IPR006665">
    <property type="entry name" value="OmpA-like"/>
</dbReference>
<dbReference type="PANTHER" id="PTHR30329:SF21">
    <property type="entry name" value="LIPOPROTEIN YIAD-RELATED"/>
    <property type="match status" value="1"/>
</dbReference>
<evidence type="ECO:0000256" key="1">
    <source>
        <dbReference type="ARBA" id="ARBA00004442"/>
    </source>
</evidence>
<keyword evidence="3 5" id="KW-0472">Membrane</keyword>
<gene>
    <name evidence="8" type="ORF">HHA01_22490</name>
</gene>
<evidence type="ECO:0000256" key="5">
    <source>
        <dbReference type="PROSITE-ProRule" id="PRU00473"/>
    </source>
</evidence>
<evidence type="ECO:0000256" key="6">
    <source>
        <dbReference type="SAM" id="MobiDB-lite"/>
    </source>
</evidence>
<accession>A0A4Y4EZ44</accession>
<dbReference type="PROSITE" id="PS01068">
    <property type="entry name" value="OMPA_1"/>
    <property type="match status" value="1"/>
</dbReference>
<protein>
    <submittedName>
        <fullName evidence="8">OmpA family protein</fullName>
    </submittedName>
</protein>
<comment type="caution">
    <text evidence="8">The sequence shown here is derived from an EMBL/GenBank/DDBJ whole genome shotgun (WGS) entry which is preliminary data.</text>
</comment>
<dbReference type="InterPro" id="IPR007450">
    <property type="entry name" value="BamE_dom"/>
</dbReference>
<dbReference type="InterPro" id="IPR036737">
    <property type="entry name" value="OmpA-like_sf"/>
</dbReference>
<evidence type="ECO:0000256" key="3">
    <source>
        <dbReference type="ARBA" id="ARBA00023136"/>
    </source>
</evidence>
<dbReference type="EMBL" id="BJOC01000031">
    <property type="protein sequence ID" value="GED23272.1"/>
    <property type="molecule type" value="Genomic_DNA"/>
</dbReference>
<feature type="domain" description="OmpA-like" evidence="7">
    <location>
        <begin position="128"/>
        <end position="253"/>
    </location>
</feature>
<comment type="subcellular location">
    <subcellularLocation>
        <location evidence="1">Cell outer membrane</location>
    </subcellularLocation>
</comment>
<dbReference type="GO" id="GO:0009279">
    <property type="term" value="C:cell outer membrane"/>
    <property type="evidence" value="ECO:0007669"/>
    <property type="project" value="UniProtKB-SubCell"/>
</dbReference>
<keyword evidence="2" id="KW-0732">Signal</keyword>
<dbReference type="Proteomes" id="UP000319812">
    <property type="component" value="Unassembled WGS sequence"/>
</dbReference>
<name>A0A4Y4EZ44_9GAMM</name>
<dbReference type="PRINTS" id="PR01021">
    <property type="entry name" value="OMPADOMAIN"/>
</dbReference>
<organism evidence="8 9">
    <name type="scientific">Halomonas halmophila</name>
    <dbReference type="NCBI Taxonomy" id="252"/>
    <lineage>
        <taxon>Bacteria</taxon>
        <taxon>Pseudomonadati</taxon>
        <taxon>Pseudomonadota</taxon>
        <taxon>Gammaproteobacteria</taxon>
        <taxon>Oceanospirillales</taxon>
        <taxon>Halomonadaceae</taxon>
        <taxon>Halomonas</taxon>
    </lineage>
</organism>
<dbReference type="PROSITE" id="PS51123">
    <property type="entry name" value="OMPA_2"/>
    <property type="match status" value="1"/>
</dbReference>
<evidence type="ECO:0000313" key="8">
    <source>
        <dbReference type="EMBL" id="GED23272.1"/>
    </source>
</evidence>
<dbReference type="Pfam" id="PF04355">
    <property type="entry name" value="BamE"/>
    <property type="match status" value="1"/>
</dbReference>
<dbReference type="CDD" id="cd07185">
    <property type="entry name" value="OmpA_C-like"/>
    <property type="match status" value="1"/>
</dbReference>
<dbReference type="SUPFAM" id="SSF103088">
    <property type="entry name" value="OmpA-like"/>
    <property type="match status" value="1"/>
</dbReference>
<feature type="compositionally biased region" description="Polar residues" evidence="6">
    <location>
        <begin position="11"/>
        <end position="22"/>
    </location>
</feature>
<proteinExistence type="predicted"/>
<feature type="region of interest" description="Disordered" evidence="6">
    <location>
        <begin position="1"/>
        <end position="34"/>
    </location>
</feature>
<sequence>MMSLALPGCATSGQGEAATSPTAGAESEVTFPEPGDAWLEQGTYVNIENLRKMQAGVSKDQIYDLLGRPHFSEGLFGVRKWNYIFHLPAGDGSYMTCQYQVQFDDAMLAESLHWRESRCAALLEPRADEPTRMSLAADTLFDFDSAQLSPEGKRQVDELAERIRSDFVDPEVMVVGHTDRLGSDAYNQALSERRAATVRSALIDNGIESMVIQSRGFGEHQPVSRCEGSRGAIGLKECLQPNRRVDIEVKGEQR</sequence>
<dbReference type="InterPro" id="IPR050330">
    <property type="entry name" value="Bact_OuterMem_StrucFunc"/>
</dbReference>
<dbReference type="Gene3D" id="3.30.1330.60">
    <property type="entry name" value="OmpA-like domain"/>
    <property type="match status" value="1"/>
</dbReference>
<evidence type="ECO:0000259" key="7">
    <source>
        <dbReference type="PROSITE" id="PS51123"/>
    </source>
</evidence>
<reference evidence="8 9" key="1">
    <citation type="submission" date="2019-06" db="EMBL/GenBank/DDBJ databases">
        <title>Whole genome shotgun sequence of Halomonas halmophila NBRC 15537.</title>
        <authorList>
            <person name="Hosoyama A."/>
            <person name="Uohara A."/>
            <person name="Ohji S."/>
            <person name="Ichikawa N."/>
        </authorList>
    </citation>
    <scope>NUCLEOTIDE SEQUENCE [LARGE SCALE GENOMIC DNA]</scope>
    <source>
        <strain evidence="8 9">NBRC 15537</strain>
    </source>
</reference>
<dbReference type="InterPro" id="IPR006690">
    <property type="entry name" value="OMPA-like_CS"/>
</dbReference>
<evidence type="ECO:0000256" key="4">
    <source>
        <dbReference type="ARBA" id="ARBA00023237"/>
    </source>
</evidence>
<keyword evidence="9" id="KW-1185">Reference proteome</keyword>
<dbReference type="InterPro" id="IPR006664">
    <property type="entry name" value="OMP_bac"/>
</dbReference>
<evidence type="ECO:0000313" key="9">
    <source>
        <dbReference type="Proteomes" id="UP000319812"/>
    </source>
</evidence>
<dbReference type="Pfam" id="PF00691">
    <property type="entry name" value="OmpA"/>
    <property type="match status" value="1"/>
</dbReference>
<keyword evidence="4" id="KW-0998">Cell outer membrane</keyword>
<dbReference type="PANTHER" id="PTHR30329">
    <property type="entry name" value="STATOR ELEMENT OF FLAGELLAR MOTOR COMPLEX"/>
    <property type="match status" value="1"/>
</dbReference>
<dbReference type="Gene3D" id="3.30.1450.10">
    <property type="match status" value="1"/>
</dbReference>